<dbReference type="GO" id="GO:0005829">
    <property type="term" value="C:cytosol"/>
    <property type="evidence" value="ECO:0007669"/>
    <property type="project" value="TreeGrafter"/>
</dbReference>
<dbReference type="EMBL" id="VDUZ01000041">
    <property type="protein sequence ID" value="TXL71611.1"/>
    <property type="molecule type" value="Genomic_DNA"/>
</dbReference>
<dbReference type="Gene3D" id="3.20.20.140">
    <property type="entry name" value="Metal-dependent hydrolases"/>
    <property type="match status" value="1"/>
</dbReference>
<dbReference type="AlphaFoldDB" id="A0A5C8PCY1"/>
<evidence type="ECO:0000313" key="3">
    <source>
        <dbReference type="Proteomes" id="UP000321638"/>
    </source>
</evidence>
<dbReference type="InterPro" id="IPR011059">
    <property type="entry name" value="Metal-dep_hydrolase_composite"/>
</dbReference>
<keyword evidence="3" id="KW-1185">Reference proteome</keyword>
<dbReference type="SUPFAM" id="SSF51338">
    <property type="entry name" value="Composite domain of metallo-dependent hydrolases"/>
    <property type="match status" value="1"/>
</dbReference>
<dbReference type="GO" id="GO:0016812">
    <property type="term" value="F:hydrolase activity, acting on carbon-nitrogen (but not peptide) bonds, in cyclic amides"/>
    <property type="evidence" value="ECO:0007669"/>
    <property type="project" value="TreeGrafter"/>
</dbReference>
<protein>
    <submittedName>
        <fullName evidence="2">Amidohydrolase family protein</fullName>
    </submittedName>
</protein>
<sequence>MHDMVIRDGLIVDGTGAAAFHGDVALNGDRIVQVGGKAGPGRREIAAAGRLVTPGFVDIHTHYDGQATWDPWLAPSSWHGVTTIVMGNCGVGFAPVQRDRHEWLIGVMEGVEDIPGTALSEGIPWGWESFPEYLDVLDRMPRAIDIGAQLPHGALRAYVMGERGATNAPAMPDEIARMADLAAEAMSAGALGFTSSRTNVHRDKHGNHIPGYEVAVDELIGISAGLRRAGKGAIGVNVDFRDVDDEIAWMRRLQRISGRPVWFLLVQFNDDPDKWKRILAATKRASEENEPLLAQVAGRPIGFMLGLESSLHPFVSRQAYRAIAELPLADRVARMRDPAVRDAIVGERVSHRSDIMRTVTQRFDRMFRLGDPPDYEPPPELSAEAIGRREGRDPAEVAYDMLLERDGQELLFMPAFNYAAGDHADIAAMMAHPNTLLGLSDGGAHCGLICDGSTPTYMLTHWARDRRRGPKLALEEVVRQQTSGTAALYGLADRGVLAPGRKGDLNVIDFDGLTLRAPEMVRDLPAGGRRLVQRADGYDVTIVSGAVTRQDGEATEALPGKLVRGGT</sequence>
<dbReference type="PANTHER" id="PTHR11647:SF1">
    <property type="entry name" value="COLLAPSIN RESPONSE MEDIATOR PROTEIN"/>
    <property type="match status" value="1"/>
</dbReference>
<reference evidence="2 3" key="1">
    <citation type="submission" date="2019-06" db="EMBL/GenBank/DDBJ databases">
        <title>New taxonomy in bacterial strain CC-CFT640, isolated from vineyard.</title>
        <authorList>
            <person name="Lin S.-Y."/>
            <person name="Tsai C.-F."/>
            <person name="Young C.-C."/>
        </authorList>
    </citation>
    <scope>NUCLEOTIDE SEQUENCE [LARGE SCALE GENOMIC DNA]</scope>
    <source>
        <strain evidence="2 3">CC-CFT640</strain>
    </source>
</reference>
<dbReference type="Proteomes" id="UP000321638">
    <property type="component" value="Unassembled WGS sequence"/>
</dbReference>
<dbReference type="SUPFAM" id="SSF51556">
    <property type="entry name" value="Metallo-dependent hydrolases"/>
    <property type="match status" value="1"/>
</dbReference>
<feature type="domain" description="Amidohydrolase 3" evidence="1">
    <location>
        <begin position="44"/>
        <end position="548"/>
    </location>
</feature>
<accession>A0A5C8PCY1</accession>
<comment type="caution">
    <text evidence="2">The sequence shown here is derived from an EMBL/GenBank/DDBJ whole genome shotgun (WGS) entry which is preliminary data.</text>
</comment>
<organism evidence="2 3">
    <name type="scientific">Vineibacter terrae</name>
    <dbReference type="NCBI Taxonomy" id="2586908"/>
    <lineage>
        <taxon>Bacteria</taxon>
        <taxon>Pseudomonadati</taxon>
        <taxon>Pseudomonadota</taxon>
        <taxon>Alphaproteobacteria</taxon>
        <taxon>Hyphomicrobiales</taxon>
        <taxon>Vineibacter</taxon>
    </lineage>
</organism>
<dbReference type="CDD" id="cd01297">
    <property type="entry name" value="D-aminoacylase"/>
    <property type="match status" value="1"/>
</dbReference>
<evidence type="ECO:0000259" key="1">
    <source>
        <dbReference type="Pfam" id="PF07969"/>
    </source>
</evidence>
<dbReference type="OrthoDB" id="9766983at2"/>
<dbReference type="PANTHER" id="PTHR11647">
    <property type="entry name" value="HYDRANTOINASE/DIHYDROPYRIMIDINASE FAMILY MEMBER"/>
    <property type="match status" value="1"/>
</dbReference>
<dbReference type="Pfam" id="PF07969">
    <property type="entry name" value="Amidohydro_3"/>
    <property type="match status" value="1"/>
</dbReference>
<keyword evidence="2" id="KW-0378">Hydrolase</keyword>
<proteinExistence type="predicted"/>
<evidence type="ECO:0000313" key="2">
    <source>
        <dbReference type="EMBL" id="TXL71611.1"/>
    </source>
</evidence>
<dbReference type="InterPro" id="IPR013108">
    <property type="entry name" value="Amidohydro_3"/>
</dbReference>
<dbReference type="InterPro" id="IPR050378">
    <property type="entry name" value="Metallo-dep_Hydrolases_sf"/>
</dbReference>
<dbReference type="InterPro" id="IPR032466">
    <property type="entry name" value="Metal_Hydrolase"/>
</dbReference>
<name>A0A5C8PCY1_9HYPH</name>
<gene>
    <name evidence="2" type="ORF">FHP25_29170</name>
</gene>